<keyword evidence="1 2" id="KW-1015">Disulfide bond</keyword>
<name>A0A8B9VZV9_9AVES</name>
<dbReference type="SMART" id="SM00192">
    <property type="entry name" value="LDLa"/>
    <property type="match status" value="1"/>
</dbReference>
<dbReference type="Proteomes" id="UP000694549">
    <property type="component" value="Unplaced"/>
</dbReference>
<dbReference type="CDD" id="cd00112">
    <property type="entry name" value="LDLa"/>
    <property type="match status" value="1"/>
</dbReference>
<feature type="chain" id="PRO_5034555630" description="CD320 antigen" evidence="5">
    <location>
        <begin position="47"/>
        <end position="274"/>
    </location>
</feature>
<feature type="signal peptide" evidence="5">
    <location>
        <begin position="1"/>
        <end position="46"/>
    </location>
</feature>
<evidence type="ECO:0000256" key="2">
    <source>
        <dbReference type="PROSITE-ProRule" id="PRU00124"/>
    </source>
</evidence>
<dbReference type="Pfam" id="PF00057">
    <property type="entry name" value="Ldl_recept_a"/>
    <property type="match status" value="1"/>
</dbReference>
<evidence type="ECO:0000256" key="3">
    <source>
        <dbReference type="SAM" id="MobiDB-lite"/>
    </source>
</evidence>
<keyword evidence="4" id="KW-0812">Transmembrane</keyword>
<accession>A0A8B9VZV9</accession>
<keyword evidence="5" id="KW-0732">Signal</keyword>
<evidence type="ECO:0000256" key="5">
    <source>
        <dbReference type="SAM" id="SignalP"/>
    </source>
</evidence>
<feature type="region of interest" description="Disordered" evidence="3">
    <location>
        <begin position="48"/>
        <end position="73"/>
    </location>
</feature>
<evidence type="ECO:0000256" key="4">
    <source>
        <dbReference type="SAM" id="Phobius"/>
    </source>
</evidence>
<dbReference type="PROSITE" id="PS50068">
    <property type="entry name" value="LDLRA_2"/>
    <property type="match status" value="1"/>
</dbReference>
<organism evidence="6 7">
    <name type="scientific">Anas zonorhyncha</name>
    <name type="common">Eastern spot-billed duck</name>
    <dbReference type="NCBI Taxonomy" id="75864"/>
    <lineage>
        <taxon>Eukaryota</taxon>
        <taxon>Metazoa</taxon>
        <taxon>Chordata</taxon>
        <taxon>Craniata</taxon>
        <taxon>Vertebrata</taxon>
        <taxon>Euteleostomi</taxon>
        <taxon>Archelosauria</taxon>
        <taxon>Archosauria</taxon>
        <taxon>Dinosauria</taxon>
        <taxon>Saurischia</taxon>
        <taxon>Theropoda</taxon>
        <taxon>Coelurosauria</taxon>
        <taxon>Aves</taxon>
        <taxon>Neognathae</taxon>
        <taxon>Galloanserae</taxon>
        <taxon>Anseriformes</taxon>
        <taxon>Anatidae</taxon>
        <taxon>Anatinae</taxon>
        <taxon>Anas</taxon>
    </lineage>
</organism>
<feature type="region of interest" description="Disordered" evidence="3">
    <location>
        <begin position="152"/>
        <end position="181"/>
    </location>
</feature>
<reference evidence="6" key="2">
    <citation type="submission" date="2025-09" db="UniProtKB">
        <authorList>
            <consortium name="Ensembl"/>
        </authorList>
    </citation>
    <scope>IDENTIFICATION</scope>
</reference>
<evidence type="ECO:0000313" key="7">
    <source>
        <dbReference type="Proteomes" id="UP000694549"/>
    </source>
</evidence>
<keyword evidence="4" id="KW-1133">Transmembrane helix</keyword>
<reference evidence="6" key="1">
    <citation type="submission" date="2025-08" db="UniProtKB">
        <authorList>
            <consortium name="Ensembl"/>
        </authorList>
    </citation>
    <scope>IDENTIFICATION</scope>
</reference>
<protein>
    <recommendedName>
        <fullName evidence="8">CD320 antigen</fullName>
    </recommendedName>
</protein>
<comment type="caution">
    <text evidence="2">Lacks conserved residue(s) required for the propagation of feature annotation.</text>
</comment>
<evidence type="ECO:0000256" key="1">
    <source>
        <dbReference type="ARBA" id="ARBA00023157"/>
    </source>
</evidence>
<proteinExistence type="predicted"/>
<sequence length="274" mass="27805">MRRGGARGPLYRRVAAAAGSACSGGSGMARLLLALLLLLLLPGSSGSGRAGPSRASLPSSPLAPAARSPRTPSALIGWRRRRLRCAGCGGLASGGDGAGAGAGWALAAPLSPSPSPGPSGCGPGQFRCEEPHGECFPREWICDGHPDCMDERDERGCEASGSPAGPGAGGTEASATPVPGHTLPSRSQGCTWVLIIAVLLSCLVAVGGIVAWAQSKAKSRSDIFSLEEASTEEQLISDKSQAGLFSWKVCFLHPTCAVCKGEMPPCPLELPPLG</sequence>
<evidence type="ECO:0000313" key="6">
    <source>
        <dbReference type="Ensembl" id="ENSAZOP00000029590.1"/>
    </source>
</evidence>
<dbReference type="AlphaFoldDB" id="A0A8B9VZV9"/>
<evidence type="ECO:0008006" key="8">
    <source>
        <dbReference type="Google" id="ProtNLM"/>
    </source>
</evidence>
<dbReference type="InterPro" id="IPR036055">
    <property type="entry name" value="LDL_receptor-like_sf"/>
</dbReference>
<feature type="disulfide bond" evidence="2">
    <location>
        <begin position="142"/>
        <end position="157"/>
    </location>
</feature>
<dbReference type="InterPro" id="IPR002172">
    <property type="entry name" value="LDrepeatLR_classA_rpt"/>
</dbReference>
<feature type="compositionally biased region" description="Low complexity" evidence="3">
    <location>
        <begin position="50"/>
        <end position="73"/>
    </location>
</feature>
<dbReference type="Ensembl" id="ENSAZOT00000031663.1">
    <property type="protein sequence ID" value="ENSAZOP00000029590.1"/>
    <property type="gene ID" value="ENSAZOG00000018517.1"/>
</dbReference>
<dbReference type="Gene3D" id="4.10.400.10">
    <property type="entry name" value="Low-density Lipoprotein Receptor"/>
    <property type="match status" value="1"/>
</dbReference>
<dbReference type="SUPFAM" id="SSF57424">
    <property type="entry name" value="LDL receptor-like module"/>
    <property type="match status" value="1"/>
</dbReference>
<keyword evidence="7" id="KW-1185">Reference proteome</keyword>
<keyword evidence="4" id="KW-0472">Membrane</keyword>
<feature type="transmembrane region" description="Helical" evidence="4">
    <location>
        <begin position="192"/>
        <end position="213"/>
    </location>
</feature>